<keyword evidence="2" id="KW-1185">Reference proteome</keyword>
<organism evidence="1 2">
    <name type="scientific">Dillenia turbinata</name>
    <dbReference type="NCBI Taxonomy" id="194707"/>
    <lineage>
        <taxon>Eukaryota</taxon>
        <taxon>Viridiplantae</taxon>
        <taxon>Streptophyta</taxon>
        <taxon>Embryophyta</taxon>
        <taxon>Tracheophyta</taxon>
        <taxon>Spermatophyta</taxon>
        <taxon>Magnoliopsida</taxon>
        <taxon>eudicotyledons</taxon>
        <taxon>Gunneridae</taxon>
        <taxon>Pentapetalae</taxon>
        <taxon>Dilleniales</taxon>
        <taxon>Dilleniaceae</taxon>
        <taxon>Dillenia</taxon>
    </lineage>
</organism>
<dbReference type="Gene3D" id="3.30.410.40">
    <property type="match status" value="1"/>
</dbReference>
<accession>A0AAN8VCV0</accession>
<gene>
    <name evidence="1" type="ORF">RJ641_009659</name>
</gene>
<dbReference type="Proteomes" id="UP001370490">
    <property type="component" value="Unassembled WGS sequence"/>
</dbReference>
<evidence type="ECO:0000313" key="1">
    <source>
        <dbReference type="EMBL" id="KAK6925333.1"/>
    </source>
</evidence>
<proteinExistence type="predicted"/>
<dbReference type="EMBL" id="JBAMMX010000016">
    <property type="protein sequence ID" value="KAK6925333.1"/>
    <property type="molecule type" value="Genomic_DNA"/>
</dbReference>
<protein>
    <submittedName>
        <fullName evidence="1">Uncharacterized protein</fullName>
    </submittedName>
</protein>
<comment type="caution">
    <text evidence="1">The sequence shown here is derived from an EMBL/GenBank/DDBJ whole genome shotgun (WGS) entry which is preliminary data.</text>
</comment>
<name>A0AAN8VCV0_9MAGN</name>
<dbReference type="AlphaFoldDB" id="A0AAN8VCV0"/>
<evidence type="ECO:0000313" key="2">
    <source>
        <dbReference type="Proteomes" id="UP001370490"/>
    </source>
</evidence>
<reference evidence="1 2" key="1">
    <citation type="submission" date="2023-12" db="EMBL/GenBank/DDBJ databases">
        <title>A high-quality genome assembly for Dillenia turbinata (Dilleniales).</title>
        <authorList>
            <person name="Chanderbali A."/>
        </authorList>
    </citation>
    <scope>NUCLEOTIDE SEQUENCE [LARGE SCALE GENOMIC DNA]</scope>
    <source>
        <strain evidence="1">LSX21</strain>
        <tissue evidence="1">Leaf</tissue>
    </source>
</reference>
<sequence length="228" mass="26634">MPSFFLRHNLLILNRKQAFCKMSSNKNYIEWSTKDGTKLKQQNKLPTLSRRTKKNQLVALIHKTLAFLARPKIQNFIIGNPPPFFLVFIWFTKRREKNQSYDQMVMVFNANHVTKSSRLLGHTHYFPKILETLLGILQMFGLMLIGRMDREIMRLGKRPILQAGVAPYNGFSLEHKIGTKTRGTTFDIYGYPNDTWEAHWAKDNQGQIMMEMIIYTFSPSSRCQLNSN</sequence>